<evidence type="ECO:0000313" key="2">
    <source>
        <dbReference type="EMBL" id="GFY53756.1"/>
    </source>
</evidence>
<accession>A0A8X6XLC9</accession>
<sequence length="123" mass="14041">MAGNTNQSSTSTTQPRLLNRKKEEKPEISKDESTAVNRPIHESHPNLTSDTEPAYWTTNQRTKKEKWEDSRLQRSHLYGLTCEGKSSERTLLVFSFPRSFSLEGNFCSDENSFPKLKTVSSNT</sequence>
<dbReference type="EMBL" id="BMAV01009482">
    <property type="protein sequence ID" value="GFY53756.1"/>
    <property type="molecule type" value="Genomic_DNA"/>
</dbReference>
<protein>
    <submittedName>
        <fullName evidence="2">Uncharacterized protein</fullName>
    </submittedName>
</protein>
<keyword evidence="3" id="KW-1185">Reference proteome</keyword>
<proteinExistence type="predicted"/>
<feature type="compositionally biased region" description="Polar residues" evidence="1">
    <location>
        <begin position="45"/>
        <end position="60"/>
    </location>
</feature>
<organism evidence="2 3">
    <name type="scientific">Trichonephila inaurata madagascariensis</name>
    <dbReference type="NCBI Taxonomy" id="2747483"/>
    <lineage>
        <taxon>Eukaryota</taxon>
        <taxon>Metazoa</taxon>
        <taxon>Ecdysozoa</taxon>
        <taxon>Arthropoda</taxon>
        <taxon>Chelicerata</taxon>
        <taxon>Arachnida</taxon>
        <taxon>Araneae</taxon>
        <taxon>Araneomorphae</taxon>
        <taxon>Entelegynae</taxon>
        <taxon>Araneoidea</taxon>
        <taxon>Nephilidae</taxon>
        <taxon>Trichonephila</taxon>
        <taxon>Trichonephila inaurata</taxon>
    </lineage>
</organism>
<dbReference type="AlphaFoldDB" id="A0A8X6XLC9"/>
<name>A0A8X6XLC9_9ARAC</name>
<feature type="region of interest" description="Disordered" evidence="1">
    <location>
        <begin position="1"/>
        <end position="70"/>
    </location>
</feature>
<feature type="compositionally biased region" description="Low complexity" evidence="1">
    <location>
        <begin position="1"/>
        <end position="14"/>
    </location>
</feature>
<comment type="caution">
    <text evidence="2">The sequence shown here is derived from an EMBL/GenBank/DDBJ whole genome shotgun (WGS) entry which is preliminary data.</text>
</comment>
<reference evidence="2" key="1">
    <citation type="submission" date="2020-08" db="EMBL/GenBank/DDBJ databases">
        <title>Multicomponent nature underlies the extraordinary mechanical properties of spider dragline silk.</title>
        <authorList>
            <person name="Kono N."/>
            <person name="Nakamura H."/>
            <person name="Mori M."/>
            <person name="Yoshida Y."/>
            <person name="Ohtoshi R."/>
            <person name="Malay A.D."/>
            <person name="Moran D.A.P."/>
            <person name="Tomita M."/>
            <person name="Numata K."/>
            <person name="Arakawa K."/>
        </authorList>
    </citation>
    <scope>NUCLEOTIDE SEQUENCE</scope>
</reference>
<evidence type="ECO:0000256" key="1">
    <source>
        <dbReference type="SAM" id="MobiDB-lite"/>
    </source>
</evidence>
<dbReference type="Proteomes" id="UP000886998">
    <property type="component" value="Unassembled WGS sequence"/>
</dbReference>
<gene>
    <name evidence="2" type="ORF">TNIN_239661</name>
</gene>
<feature type="compositionally biased region" description="Basic and acidic residues" evidence="1">
    <location>
        <begin position="20"/>
        <end position="44"/>
    </location>
</feature>
<evidence type="ECO:0000313" key="3">
    <source>
        <dbReference type="Proteomes" id="UP000886998"/>
    </source>
</evidence>